<dbReference type="InterPro" id="IPR036696">
    <property type="entry name" value="YdfO-like_sf"/>
</dbReference>
<evidence type="ECO:0000313" key="1">
    <source>
        <dbReference type="EMBL" id="RRS03546.1"/>
    </source>
</evidence>
<reference evidence="1 2" key="1">
    <citation type="submission" date="2018-12" db="EMBL/GenBank/DDBJ databases">
        <title>The whole draft genome of Aquabacterium sp. SJQ9.</title>
        <authorList>
            <person name="Sun L."/>
            <person name="Gao X."/>
            <person name="Chen W."/>
            <person name="Huang K."/>
        </authorList>
    </citation>
    <scope>NUCLEOTIDE SEQUENCE [LARGE SCALE GENOMIC DNA]</scope>
    <source>
        <strain evidence="1 2">SJQ9</strain>
    </source>
</reference>
<dbReference type="Proteomes" id="UP000269265">
    <property type="component" value="Unassembled WGS sequence"/>
</dbReference>
<accession>A0A3R8S1Z6</accession>
<keyword evidence="2" id="KW-1185">Reference proteome</keyword>
<dbReference type="RefSeq" id="WP_125244077.1">
    <property type="nucleotide sequence ID" value="NZ_RSED01000011.1"/>
</dbReference>
<comment type="caution">
    <text evidence="1">The sequence shown here is derived from an EMBL/GenBank/DDBJ whole genome shotgun (WGS) entry which is preliminary data.</text>
</comment>
<gene>
    <name evidence="1" type="ORF">EIP75_14990</name>
</gene>
<proteinExistence type="predicted"/>
<dbReference type="OrthoDB" id="5954591at2"/>
<dbReference type="InterPro" id="IPR009833">
    <property type="entry name" value="DUF1398"/>
</dbReference>
<sequence>MNETTRATVQSTFEASNQGAIHFGQVIGQLVSAGVESYHVDYRSGRTTYYLPDGSTADFSFERPQHNIADAFDGDAVRAAILGAQQGRVMYPEFKKLSQRAGCVAYTVWIAGRHVVYLGRRGETHIERFPD</sequence>
<dbReference type="Gene3D" id="3.30.1810.10">
    <property type="entry name" value="YdfO-like"/>
    <property type="match status" value="1"/>
</dbReference>
<organism evidence="1 2">
    <name type="scientific">Aquabacterium soli</name>
    <dbReference type="NCBI Taxonomy" id="2493092"/>
    <lineage>
        <taxon>Bacteria</taxon>
        <taxon>Pseudomonadati</taxon>
        <taxon>Pseudomonadota</taxon>
        <taxon>Betaproteobacteria</taxon>
        <taxon>Burkholderiales</taxon>
        <taxon>Aquabacterium</taxon>
    </lineage>
</organism>
<protein>
    <submittedName>
        <fullName evidence="1">DUF1398 domain-containing protein</fullName>
    </submittedName>
</protein>
<dbReference type="SUPFAM" id="SSF160419">
    <property type="entry name" value="YdfO-like"/>
    <property type="match status" value="1"/>
</dbReference>
<evidence type="ECO:0000313" key="2">
    <source>
        <dbReference type="Proteomes" id="UP000269265"/>
    </source>
</evidence>
<dbReference type="AlphaFoldDB" id="A0A3R8S1Z6"/>
<dbReference type="EMBL" id="RSED01000011">
    <property type="protein sequence ID" value="RRS03546.1"/>
    <property type="molecule type" value="Genomic_DNA"/>
</dbReference>
<dbReference type="Pfam" id="PF07166">
    <property type="entry name" value="DUF1398"/>
    <property type="match status" value="1"/>
</dbReference>
<name>A0A3R8S1Z6_9BURK</name>